<dbReference type="Gene3D" id="2.40.340.10">
    <property type="entry name" value="MoeA, C-terminal, domain IV"/>
    <property type="match status" value="1"/>
</dbReference>
<proteinExistence type="predicted"/>
<dbReference type="InterPro" id="IPR036135">
    <property type="entry name" value="MoeA_linker/N_sf"/>
</dbReference>
<dbReference type="AlphaFoldDB" id="A0A8J8CE23"/>
<dbReference type="InterPro" id="IPR008284">
    <property type="entry name" value="MoCF_biosynth_CS"/>
</dbReference>
<evidence type="ECO:0000256" key="1">
    <source>
        <dbReference type="ARBA" id="ARBA00005046"/>
    </source>
</evidence>
<dbReference type="Proteomes" id="UP000750197">
    <property type="component" value="Unassembled WGS sequence"/>
</dbReference>
<feature type="domain" description="MoaB/Mog" evidence="3">
    <location>
        <begin position="182"/>
        <end position="318"/>
    </location>
</feature>
<dbReference type="Gene3D" id="2.170.190.11">
    <property type="entry name" value="Molybdopterin biosynthesis moea protein, domain 3"/>
    <property type="match status" value="1"/>
</dbReference>
<evidence type="ECO:0000259" key="3">
    <source>
        <dbReference type="SMART" id="SM00852"/>
    </source>
</evidence>
<dbReference type="SUPFAM" id="SSF63882">
    <property type="entry name" value="MoeA N-terminal region -like"/>
    <property type="match status" value="1"/>
</dbReference>
<dbReference type="PROSITE" id="PS01079">
    <property type="entry name" value="MOCF_BIOSYNTHESIS_2"/>
    <property type="match status" value="1"/>
</dbReference>
<gene>
    <name evidence="4" type="ORF">KIY12_09815</name>
</gene>
<dbReference type="GO" id="GO:0005829">
    <property type="term" value="C:cytosol"/>
    <property type="evidence" value="ECO:0007669"/>
    <property type="project" value="TreeGrafter"/>
</dbReference>
<dbReference type="Gene3D" id="3.90.105.10">
    <property type="entry name" value="Molybdopterin biosynthesis moea protein, domain 2"/>
    <property type="match status" value="1"/>
</dbReference>
<dbReference type="Pfam" id="PF03454">
    <property type="entry name" value="MoeA_C"/>
    <property type="match status" value="1"/>
</dbReference>
<dbReference type="Pfam" id="PF00994">
    <property type="entry name" value="MoCF_biosynth"/>
    <property type="match status" value="1"/>
</dbReference>
<accession>A0A8J8CE23</accession>
<dbReference type="CDD" id="cd00887">
    <property type="entry name" value="MoeA"/>
    <property type="match status" value="1"/>
</dbReference>
<dbReference type="EMBL" id="JAHEAC010000142">
    <property type="protein sequence ID" value="MBX8644995.1"/>
    <property type="molecule type" value="Genomic_DNA"/>
</dbReference>
<evidence type="ECO:0000313" key="5">
    <source>
        <dbReference type="Proteomes" id="UP000750197"/>
    </source>
</evidence>
<dbReference type="GO" id="GO:0006777">
    <property type="term" value="P:Mo-molybdopterin cofactor biosynthetic process"/>
    <property type="evidence" value="ECO:0007669"/>
    <property type="project" value="UniProtKB-KW"/>
</dbReference>
<name>A0A8J8CE23_9ARCH</name>
<dbReference type="SUPFAM" id="SSF63867">
    <property type="entry name" value="MoeA C-terminal domain-like"/>
    <property type="match status" value="1"/>
</dbReference>
<keyword evidence="2" id="KW-0501">Molybdenum cofactor biosynthesis</keyword>
<dbReference type="FunFam" id="2.170.190.11:FF:000001">
    <property type="entry name" value="Molybdopterin molybdenumtransferase"/>
    <property type="match status" value="1"/>
</dbReference>
<dbReference type="SUPFAM" id="SSF53218">
    <property type="entry name" value="Molybdenum cofactor biosynthesis proteins"/>
    <property type="match status" value="1"/>
</dbReference>
<dbReference type="PANTHER" id="PTHR10192:SF5">
    <property type="entry name" value="GEPHYRIN"/>
    <property type="match status" value="1"/>
</dbReference>
<dbReference type="Gene3D" id="3.40.980.10">
    <property type="entry name" value="MoaB/Mog-like domain"/>
    <property type="match status" value="1"/>
</dbReference>
<organism evidence="4 5">
    <name type="scientific">Candidatus Sysuiplasma superficiale</name>
    <dbReference type="NCBI Taxonomy" id="2823368"/>
    <lineage>
        <taxon>Archaea</taxon>
        <taxon>Methanobacteriati</taxon>
        <taxon>Thermoplasmatota</taxon>
        <taxon>Thermoplasmata</taxon>
        <taxon>Candidatus Sysuiplasmatales</taxon>
        <taxon>Candidatus Sysuiplasmataceae</taxon>
        <taxon>Candidatus Sysuiplasma</taxon>
    </lineage>
</organism>
<dbReference type="InterPro" id="IPR005111">
    <property type="entry name" value="MoeA_C_domain_IV"/>
</dbReference>
<reference evidence="4" key="1">
    <citation type="submission" date="2021-05" db="EMBL/GenBank/DDBJ databases">
        <title>Genomic insights into ecological role and evolution of a novel Thermoplasmata order Candidatus Sysuiplasmatales.</title>
        <authorList>
            <person name="Yuan Y."/>
        </authorList>
    </citation>
    <scope>NUCLEOTIDE SEQUENCE</scope>
    <source>
        <strain evidence="4">TUT19-bin139</strain>
    </source>
</reference>
<protein>
    <submittedName>
        <fullName evidence="4">Molybdopterin molybdotransferase MoeA</fullName>
    </submittedName>
</protein>
<evidence type="ECO:0000313" key="4">
    <source>
        <dbReference type="EMBL" id="MBX8644995.1"/>
    </source>
</evidence>
<evidence type="ECO:0000256" key="2">
    <source>
        <dbReference type="ARBA" id="ARBA00023150"/>
    </source>
</evidence>
<dbReference type="SMART" id="SM00852">
    <property type="entry name" value="MoCF_biosynth"/>
    <property type="match status" value="1"/>
</dbReference>
<dbReference type="InterPro" id="IPR038987">
    <property type="entry name" value="MoeA-like"/>
</dbReference>
<dbReference type="UniPathway" id="UPA00344"/>
<dbReference type="InterPro" id="IPR036425">
    <property type="entry name" value="MoaB/Mog-like_dom_sf"/>
</dbReference>
<dbReference type="InterPro" id="IPR036688">
    <property type="entry name" value="MoeA_C_domain_IV_sf"/>
</dbReference>
<comment type="caution">
    <text evidence="4">The sequence shown here is derived from an EMBL/GenBank/DDBJ whole genome shotgun (WGS) entry which is preliminary data.</text>
</comment>
<comment type="pathway">
    <text evidence="1">Cofactor biosynthesis; molybdopterin biosynthesis.</text>
</comment>
<dbReference type="InterPro" id="IPR001453">
    <property type="entry name" value="MoaB/Mog_dom"/>
</dbReference>
<dbReference type="GO" id="GO:0061599">
    <property type="term" value="F:molybdopterin molybdotransferase activity"/>
    <property type="evidence" value="ECO:0007669"/>
    <property type="project" value="TreeGrafter"/>
</dbReference>
<sequence length="396" mass="42624">MKWRYVELSDAVRIIAGSTPGMKRVEECAIDSSDGRILAENISAGFDVPPWDRSTVDGYAVRSIDTVNVSDGIELRCIGEIGAGQFFAARIGRGDCVRIATGSPVPDGADAVVMQEDVTEEGHKIILHRGVRSGQNISRKGVDIRKGDMIAEKGSMITPGAIGAIASQGIGSVRVFRRPDVAVIPGGDEIAETGGKAGPGQIFDVNSHVVSAIVRQAGGIPHIHRPIRDTYSDVRSALRWGNRMDICVFVSGSSVGRRDYVKRAVEEIGRPLFHGVRIRPGRPSLFATVKGRPVFGLPGNPVSSFVSAHLLLRQCIGAMTGYPRRFASRVVKKYDGSEKADDEFTRIVTVKVIGEKAIPVFKESGAITGVSKADGFVMLEKGKSLRRGMKVDVELF</sequence>
<dbReference type="InterPro" id="IPR005110">
    <property type="entry name" value="MoeA_linker/N"/>
</dbReference>
<dbReference type="PANTHER" id="PTHR10192">
    <property type="entry name" value="MOLYBDOPTERIN BIOSYNTHESIS PROTEIN"/>
    <property type="match status" value="1"/>
</dbReference>
<dbReference type="Pfam" id="PF03453">
    <property type="entry name" value="MoeA_N"/>
    <property type="match status" value="1"/>
</dbReference>